<dbReference type="EMBL" id="BSXV01000394">
    <property type="protein sequence ID" value="GME88918.1"/>
    <property type="molecule type" value="Genomic_DNA"/>
</dbReference>
<comment type="caution">
    <text evidence="1">The sequence shown here is derived from an EMBL/GenBank/DDBJ whole genome shotgun (WGS) entry which is preliminary data.</text>
</comment>
<organism evidence="1 2">
    <name type="scientific">Candida boidinii</name>
    <name type="common">Yeast</name>
    <dbReference type="NCBI Taxonomy" id="5477"/>
    <lineage>
        <taxon>Eukaryota</taxon>
        <taxon>Fungi</taxon>
        <taxon>Dikarya</taxon>
        <taxon>Ascomycota</taxon>
        <taxon>Saccharomycotina</taxon>
        <taxon>Pichiomycetes</taxon>
        <taxon>Pichiales</taxon>
        <taxon>Pichiaceae</taxon>
        <taxon>Ogataea</taxon>
        <taxon>Ogataea/Candida clade</taxon>
    </lineage>
</organism>
<accession>A0ACB5THR0</accession>
<gene>
    <name evidence="1" type="ORF">Cboi01_000116200</name>
</gene>
<protein>
    <submittedName>
        <fullName evidence="1">Unnamed protein product</fullName>
    </submittedName>
</protein>
<evidence type="ECO:0000313" key="1">
    <source>
        <dbReference type="EMBL" id="GME88918.1"/>
    </source>
</evidence>
<dbReference type="Proteomes" id="UP001165101">
    <property type="component" value="Unassembled WGS sequence"/>
</dbReference>
<keyword evidence="2" id="KW-1185">Reference proteome</keyword>
<reference evidence="1" key="1">
    <citation type="submission" date="2023-04" db="EMBL/GenBank/DDBJ databases">
        <title>Candida boidinii NBRC 1967.</title>
        <authorList>
            <person name="Ichikawa N."/>
            <person name="Sato H."/>
            <person name="Tonouchi N."/>
        </authorList>
    </citation>
    <scope>NUCLEOTIDE SEQUENCE</scope>
    <source>
        <strain evidence="1">NBRC 1967</strain>
    </source>
</reference>
<name>A0ACB5THR0_CANBO</name>
<proteinExistence type="predicted"/>
<sequence length="752" mass="84170">MVDPMDARRSNDSFAYSTDGSLITDTSSLDSEAIERAQQENESRSIRVEEYRRHEILSPIDSVNSRNSIINRVKSTTSSFGDIAVRVNTLTKTVSQSVAAILEQARDDDIQTNKEKEDLMHTKAGRVMSNFQLHDAFKIAEQMEESESEESKKQKEHKASKLKSELLKSTLPLRKGSTRTSIIHPDVFQTVSHVFREDTNDTASKNDIEGGINTADSVGEGSIAKEKSDKEDVYKLKKEESEAYVYKQDEGYCWMIAVCSCLLLFSTWGSSAGYGVFLGYFLRENIFPGASAIDFALVGSIILCIAQVMAPVVMIVSAVIGFRLTMIIGLCLQSAGYILCSFATKLTHIYVCLGFMVGIGFAFVINPGLVIMPAWFNKYRATASGITVMGTGLGGVVFTLAGQSLINTTHDYKWSARMVGIVVFVVNLFVATFMKERTPTKKIRTWKALKSRINLIFNVKIFKNYPIWFVTSFYVLGQISYIIISYSINTYASSIGLSLTEGSHLTSIFNAGQIFGRLMIGRLGDNYGRSNVGFFLSTVISIIILCMWPFCKNFISMLFFSILAGALCPVSNTLHISLLSNCVTASMYPAAWSFENFFAGCFALISEPVSIKLRDLDSSFPFLKSQLFCGFLMFGSTLFVLPLREWRVKKVIEIRFENTQQQLIDINSQLYKNQQQMTVSSDNSSGDENYFLSNDGGRCVVTATVRESGLVQKEPSFEDNEDKLIRRLDMYRKLLRPGMRGYIIRMCYPIVI</sequence>
<evidence type="ECO:0000313" key="2">
    <source>
        <dbReference type="Proteomes" id="UP001165101"/>
    </source>
</evidence>